<evidence type="ECO:0000259" key="30">
    <source>
        <dbReference type="Pfam" id="PF00912"/>
    </source>
</evidence>
<keyword evidence="17" id="KW-0735">Signal-anchor</keyword>
<evidence type="ECO:0000256" key="21">
    <source>
        <dbReference type="ARBA" id="ARBA00023251"/>
    </source>
</evidence>
<evidence type="ECO:0000256" key="18">
    <source>
        <dbReference type="ARBA" id="ARBA00022984"/>
    </source>
</evidence>
<evidence type="ECO:0000256" key="14">
    <source>
        <dbReference type="ARBA" id="ARBA00022692"/>
    </source>
</evidence>
<evidence type="ECO:0000256" key="26">
    <source>
        <dbReference type="ARBA" id="ARBA00049902"/>
    </source>
</evidence>
<evidence type="ECO:0000256" key="11">
    <source>
        <dbReference type="ARBA" id="ARBA00022670"/>
    </source>
</evidence>
<dbReference type="EMBL" id="MTSD02000009">
    <property type="protein sequence ID" value="OOV86114.1"/>
    <property type="molecule type" value="Genomic_DNA"/>
</dbReference>
<evidence type="ECO:0000256" key="15">
    <source>
        <dbReference type="ARBA" id="ARBA00022801"/>
    </source>
</evidence>
<dbReference type="GO" id="GO:0071555">
    <property type="term" value="P:cell wall organization"/>
    <property type="evidence" value="ECO:0007669"/>
    <property type="project" value="UniProtKB-KW"/>
</dbReference>
<dbReference type="Pfam" id="PF00912">
    <property type="entry name" value="Transgly"/>
    <property type="match status" value="1"/>
</dbReference>
<evidence type="ECO:0000256" key="12">
    <source>
        <dbReference type="ARBA" id="ARBA00022676"/>
    </source>
</evidence>
<evidence type="ECO:0000256" key="22">
    <source>
        <dbReference type="ARBA" id="ARBA00023268"/>
    </source>
</evidence>
<dbReference type="InterPro" id="IPR023346">
    <property type="entry name" value="Lysozyme-like_dom_sf"/>
</dbReference>
<comment type="similarity">
    <text evidence="5">In the N-terminal section; belongs to the glycosyltransferase 51 family.</text>
</comment>
<dbReference type="SUPFAM" id="SSF56601">
    <property type="entry name" value="beta-lactamase/transpeptidase-like"/>
    <property type="match status" value="1"/>
</dbReference>
<comment type="catalytic activity">
    <reaction evidence="26">
        <text>[GlcNAc-(1-&gt;4)-Mur2Ac(oyl-L-Ala-gamma-D-Glu-L-Lys-D-Ala-D-Ala)](n)-di-trans,octa-cis-undecaprenyl diphosphate + beta-D-GlcNAc-(1-&gt;4)-Mur2Ac(oyl-L-Ala-gamma-D-Glu-L-Lys-D-Ala-D-Ala)-di-trans,octa-cis-undecaprenyl diphosphate = [GlcNAc-(1-&gt;4)-Mur2Ac(oyl-L-Ala-gamma-D-Glu-L-Lys-D-Ala-D-Ala)](n+1)-di-trans,octa-cis-undecaprenyl diphosphate + di-trans,octa-cis-undecaprenyl diphosphate + H(+)</text>
        <dbReference type="Rhea" id="RHEA:23708"/>
        <dbReference type="Rhea" id="RHEA-COMP:9602"/>
        <dbReference type="Rhea" id="RHEA-COMP:9603"/>
        <dbReference type="ChEBI" id="CHEBI:15378"/>
        <dbReference type="ChEBI" id="CHEBI:58405"/>
        <dbReference type="ChEBI" id="CHEBI:60033"/>
        <dbReference type="ChEBI" id="CHEBI:78435"/>
        <dbReference type="EC" id="2.4.99.28"/>
    </reaction>
</comment>
<evidence type="ECO:0000256" key="7">
    <source>
        <dbReference type="ARBA" id="ARBA00018638"/>
    </source>
</evidence>
<comment type="pathway">
    <text evidence="27">Glycan biosynthesis.</text>
</comment>
<dbReference type="PANTHER" id="PTHR32282:SF27">
    <property type="entry name" value="PENICILLIN-BINDING PROTEIN 1A"/>
    <property type="match status" value="1"/>
</dbReference>
<keyword evidence="16" id="KW-0133">Cell shape</keyword>
<dbReference type="GO" id="GO:0008955">
    <property type="term" value="F:peptidoglycan glycosyltransferase activity"/>
    <property type="evidence" value="ECO:0007669"/>
    <property type="project" value="UniProtKB-EC"/>
</dbReference>
<dbReference type="GO" id="GO:0009252">
    <property type="term" value="P:peptidoglycan biosynthetic process"/>
    <property type="evidence" value="ECO:0007669"/>
    <property type="project" value="UniProtKB-UniPathway"/>
</dbReference>
<dbReference type="NCBIfam" id="TIGR02074">
    <property type="entry name" value="PBP_1a_fam"/>
    <property type="match status" value="1"/>
</dbReference>
<dbReference type="GO" id="GO:0005886">
    <property type="term" value="C:plasma membrane"/>
    <property type="evidence" value="ECO:0007669"/>
    <property type="project" value="UniProtKB-SubCell"/>
</dbReference>
<dbReference type="Gene3D" id="1.10.3810.10">
    <property type="entry name" value="Biosynthetic peptidoglycan transglycosylase-like"/>
    <property type="match status" value="1"/>
</dbReference>
<feature type="domain" description="Penicillin-binding protein OB-like" evidence="31">
    <location>
        <begin position="364"/>
        <end position="468"/>
    </location>
</feature>
<dbReference type="RefSeq" id="WP_078320696.1">
    <property type="nucleotide sequence ID" value="NZ_FXTS01000010.1"/>
</dbReference>
<protein>
    <recommendedName>
        <fullName evidence="7">Penicillin-binding protein 1A</fullName>
        <ecNumber evidence="25">2.4.99.28</ecNumber>
        <ecNumber evidence="6">3.4.16.4</ecNumber>
    </recommendedName>
</protein>
<dbReference type="PANTHER" id="PTHR32282">
    <property type="entry name" value="BINDING PROTEIN TRANSPEPTIDASE, PUTATIVE-RELATED"/>
    <property type="match status" value="1"/>
</dbReference>
<keyword evidence="33" id="KW-1185">Reference proteome</keyword>
<evidence type="ECO:0000256" key="16">
    <source>
        <dbReference type="ARBA" id="ARBA00022960"/>
    </source>
</evidence>
<comment type="subcellular location">
    <subcellularLocation>
        <location evidence="2">Cell inner membrane</location>
        <topology evidence="2">Single-pass type II membrane protein</topology>
    </subcellularLocation>
</comment>
<dbReference type="Gene3D" id="3.40.710.10">
    <property type="entry name" value="DD-peptidase/beta-lactamase superfamily"/>
    <property type="match status" value="2"/>
</dbReference>
<evidence type="ECO:0000259" key="29">
    <source>
        <dbReference type="Pfam" id="PF00905"/>
    </source>
</evidence>
<keyword evidence="18" id="KW-0573">Peptidoglycan synthesis</keyword>
<dbReference type="InterPro" id="IPR012338">
    <property type="entry name" value="Beta-lactam/transpept-like"/>
</dbReference>
<comment type="catalytic activity">
    <reaction evidence="24">
        <text>Preferential cleavage: (Ac)2-L-Lys-D-Ala-|-D-Ala. Also transpeptidation of peptidyl-alanyl moieties that are N-acyl substituents of D-alanine.</text>
        <dbReference type="EC" id="3.4.16.4"/>
    </reaction>
</comment>
<keyword evidence="19" id="KW-1133">Transmembrane helix</keyword>
<sequence>MNATKVFFKWLIYLLFGLFAFGTAVAFSVALYLGPQLPDIEQLRNIQLQTPLRIYTRDEKLVAEFGEKRRTPVQYEQIPQYFIQAILAAEDTNFYNHSGIDIKGLGRAVLQLAQSGSIQSGGSTITMQVARNYLLTLDQTFTRKFKEIMISLQMEKILSKEEIMELYVNKIYLGNRAYGIDAAAEVYYGKELHELSLAQLAMIAGLPKAPSRYNPIVNPRRALLRRNWIVHRMHSLGMIDEQTYEAAIREPISARYHGLKPEVQAPYVAEMVRAEVAEQLGDDIYTAGYRVYTTLDSEAQSAANVALVQGLLDYDKRHGWRGVVQRDIPAALDTEADELSREGELDLGIEPQESEGSGELVVSEDTSNWQKVLRSTPTYGDLKPVIVSSAEEKTLQVVTEDDSYIDVPWDLITWAKPHHNPYWKGPALKASSDILRRGDLIYIEPEDNEPDADELVQRRWQLSQVPNVQGAFVSMSPEDGSLLALVGGFNFYQNKFNRAYQGARQAGSIFKPIIYMAALESGMTAASIINDAPVVFNDKELESTWRPSNSSGKFYGPTRLRHALYKSRNLVSIRILRSIGINTAIRFATRFGLNPDQLPRDLSLALGSATLSPYEMAMVYATVANGGYKVNPYFIERIENSDGEVLYQAEPARVCRDCPQDADKVQIGDRVYPVAPAIADKRSVYIMQTMLKDVIQQGTGRRARALGRSDIAGKTGTTNDLKDAWFAGFNQDVVAATWVGFDQPSNIGEYGSKAALPIWVSFMQEYLSGKPERSMAQPPGLVTVRIDSETGKRARPGQKNAIFEVFRVENVPEEEVTNTSETPVEIIQSGDGPAPSVDDAPAPEALF</sequence>
<evidence type="ECO:0000256" key="8">
    <source>
        <dbReference type="ARBA" id="ARBA00022475"/>
    </source>
</evidence>
<evidence type="ECO:0000256" key="10">
    <source>
        <dbReference type="ARBA" id="ARBA00022645"/>
    </source>
</evidence>
<dbReference type="STRING" id="966.BTA35_0215395"/>
<comment type="caution">
    <text evidence="32">The sequence shown here is derived from an EMBL/GenBank/DDBJ whole genome shotgun (WGS) entry which is preliminary data.</text>
</comment>
<dbReference type="EC" id="3.4.16.4" evidence="6"/>
<dbReference type="InterPro" id="IPR001460">
    <property type="entry name" value="PCN-bd_Tpept"/>
</dbReference>
<evidence type="ECO:0000256" key="6">
    <source>
        <dbReference type="ARBA" id="ARBA00012448"/>
    </source>
</evidence>
<evidence type="ECO:0000256" key="25">
    <source>
        <dbReference type="ARBA" id="ARBA00044770"/>
    </source>
</evidence>
<evidence type="ECO:0000256" key="9">
    <source>
        <dbReference type="ARBA" id="ARBA00022519"/>
    </source>
</evidence>
<evidence type="ECO:0000256" key="23">
    <source>
        <dbReference type="ARBA" id="ARBA00023316"/>
    </source>
</evidence>
<dbReference type="Pfam" id="PF00905">
    <property type="entry name" value="Transpeptidase"/>
    <property type="match status" value="1"/>
</dbReference>
<dbReference type="GO" id="GO:0006508">
    <property type="term" value="P:proteolysis"/>
    <property type="evidence" value="ECO:0007669"/>
    <property type="project" value="UniProtKB-KW"/>
</dbReference>
<evidence type="ECO:0000256" key="13">
    <source>
        <dbReference type="ARBA" id="ARBA00022679"/>
    </source>
</evidence>
<dbReference type="SUPFAM" id="SSF53955">
    <property type="entry name" value="Lysozyme-like"/>
    <property type="match status" value="1"/>
</dbReference>
<keyword evidence="21" id="KW-0046">Antibiotic resistance</keyword>
<feature type="domain" description="Glycosyl transferase family 51" evidence="30">
    <location>
        <begin position="59"/>
        <end position="234"/>
    </location>
</feature>
<keyword evidence="8" id="KW-1003">Cell membrane</keyword>
<evidence type="ECO:0000256" key="5">
    <source>
        <dbReference type="ARBA" id="ARBA00007739"/>
    </source>
</evidence>
<keyword evidence="23" id="KW-0961">Cell wall biogenesis/degradation</keyword>
<dbReference type="EC" id="2.4.99.28" evidence="25"/>
<reference evidence="32" key="1">
    <citation type="submission" date="2017-02" db="EMBL/GenBank/DDBJ databases">
        <title>Draft Genome Sequence of the Salt Water Bacterium Oceanospirillum linum ATCC 11336.</title>
        <authorList>
            <person name="Trachtenberg A.M."/>
            <person name="Carney J.G."/>
            <person name="Linnane J.D."/>
            <person name="Rheaume B.A."/>
            <person name="Pitts N.L."/>
            <person name="Mykles D.L."/>
            <person name="Maclea K.S."/>
        </authorList>
    </citation>
    <scope>NUCLEOTIDE SEQUENCE [LARGE SCALE GENOMIC DNA]</scope>
    <source>
        <strain evidence="32">ATCC 11336</strain>
    </source>
</reference>
<dbReference type="Proteomes" id="UP000190064">
    <property type="component" value="Unassembled WGS sequence"/>
</dbReference>
<proteinExistence type="inferred from homology"/>
<evidence type="ECO:0000256" key="3">
    <source>
        <dbReference type="ARBA" id="ARBA00004752"/>
    </source>
</evidence>
<dbReference type="AlphaFoldDB" id="A0A1T1H8B3"/>
<evidence type="ECO:0000256" key="24">
    <source>
        <dbReference type="ARBA" id="ARBA00034000"/>
    </source>
</evidence>
<evidence type="ECO:0000256" key="1">
    <source>
        <dbReference type="ARBA" id="ARBA00002624"/>
    </source>
</evidence>
<dbReference type="InterPro" id="IPR050396">
    <property type="entry name" value="Glycosyltr_51/Transpeptidase"/>
</dbReference>
<dbReference type="FunFam" id="1.10.3810.10:FF:000003">
    <property type="entry name" value="Penicillin-binding protein 1a"/>
    <property type="match status" value="1"/>
</dbReference>
<comment type="similarity">
    <text evidence="4">In the C-terminal section; belongs to the transpeptidase family.</text>
</comment>
<keyword evidence="13" id="KW-0808">Transferase</keyword>
<dbReference type="GO" id="GO:0009002">
    <property type="term" value="F:serine-type D-Ala-D-Ala carboxypeptidase activity"/>
    <property type="evidence" value="ECO:0007669"/>
    <property type="project" value="UniProtKB-EC"/>
</dbReference>
<keyword evidence="20" id="KW-0472">Membrane</keyword>
<evidence type="ECO:0000313" key="33">
    <source>
        <dbReference type="Proteomes" id="UP000190064"/>
    </source>
</evidence>
<evidence type="ECO:0000259" key="31">
    <source>
        <dbReference type="Pfam" id="PF17092"/>
    </source>
</evidence>
<dbReference type="GO" id="GO:0030288">
    <property type="term" value="C:outer membrane-bounded periplasmic space"/>
    <property type="evidence" value="ECO:0007669"/>
    <property type="project" value="TreeGrafter"/>
</dbReference>
<evidence type="ECO:0000256" key="2">
    <source>
        <dbReference type="ARBA" id="ARBA00004249"/>
    </source>
</evidence>
<accession>A0A1T1H8B3</accession>
<evidence type="ECO:0000313" key="32">
    <source>
        <dbReference type="EMBL" id="OOV86114.1"/>
    </source>
</evidence>
<keyword evidence="22" id="KW-0511">Multifunctional enzyme</keyword>
<feature type="region of interest" description="Disordered" evidence="28">
    <location>
        <begin position="813"/>
        <end position="847"/>
    </location>
</feature>
<evidence type="ECO:0000256" key="17">
    <source>
        <dbReference type="ARBA" id="ARBA00022968"/>
    </source>
</evidence>
<dbReference type="UniPathway" id="UPA00219"/>
<organism evidence="32 33">
    <name type="scientific">Oceanospirillum linum</name>
    <dbReference type="NCBI Taxonomy" id="966"/>
    <lineage>
        <taxon>Bacteria</taxon>
        <taxon>Pseudomonadati</taxon>
        <taxon>Pseudomonadota</taxon>
        <taxon>Gammaproteobacteria</taxon>
        <taxon>Oceanospirillales</taxon>
        <taxon>Oceanospirillaceae</taxon>
        <taxon>Oceanospirillum</taxon>
    </lineage>
</organism>
<dbReference type="GO" id="GO:0008658">
    <property type="term" value="F:penicillin binding"/>
    <property type="evidence" value="ECO:0007669"/>
    <property type="project" value="InterPro"/>
</dbReference>
<dbReference type="Pfam" id="PF17092">
    <property type="entry name" value="PCB_OB"/>
    <property type="match status" value="1"/>
</dbReference>
<comment type="function">
    <text evidence="1">Cell wall formation. Synthesis of cross-linked peptidoglycan from the lipid intermediates. The enzyme has a penicillin-insensitive transglycosylase N-terminal domain (formation of linear glycan strands) and a penicillin-sensitive transpeptidase C-terminal domain (cross-linking of the peptide subunits).</text>
</comment>
<evidence type="ECO:0000256" key="4">
    <source>
        <dbReference type="ARBA" id="ARBA00007090"/>
    </source>
</evidence>
<keyword evidence="15" id="KW-0378">Hydrolase</keyword>
<keyword evidence="11" id="KW-0645">Protease</keyword>
<dbReference type="GO" id="GO:0008360">
    <property type="term" value="P:regulation of cell shape"/>
    <property type="evidence" value="ECO:0007669"/>
    <property type="project" value="UniProtKB-KW"/>
</dbReference>
<evidence type="ECO:0000256" key="19">
    <source>
        <dbReference type="ARBA" id="ARBA00022989"/>
    </source>
</evidence>
<feature type="domain" description="Penicillin-binding protein transpeptidase" evidence="29">
    <location>
        <begin position="470"/>
        <end position="760"/>
    </location>
</feature>
<name>A0A1T1H8B3_OCELI</name>
<gene>
    <name evidence="32" type="ORF">BTA35_0215395</name>
</gene>
<evidence type="ECO:0000256" key="27">
    <source>
        <dbReference type="ARBA" id="ARBA00060592"/>
    </source>
</evidence>
<dbReference type="InterPro" id="IPR001264">
    <property type="entry name" value="Glyco_trans_51"/>
</dbReference>
<comment type="pathway">
    <text evidence="3">Cell wall biogenesis; peptidoglycan biosynthesis.</text>
</comment>
<keyword evidence="14" id="KW-0812">Transmembrane</keyword>
<evidence type="ECO:0000256" key="28">
    <source>
        <dbReference type="SAM" id="MobiDB-lite"/>
    </source>
</evidence>
<keyword evidence="9" id="KW-0997">Cell inner membrane</keyword>
<keyword evidence="12" id="KW-0328">Glycosyltransferase</keyword>
<dbReference type="InterPro" id="IPR036950">
    <property type="entry name" value="PBP_transglycosylase"/>
</dbReference>
<keyword evidence="10" id="KW-0121">Carboxypeptidase</keyword>
<dbReference type="GO" id="GO:0046677">
    <property type="term" value="P:response to antibiotic"/>
    <property type="evidence" value="ECO:0007669"/>
    <property type="project" value="UniProtKB-KW"/>
</dbReference>
<dbReference type="InterPro" id="IPR031376">
    <property type="entry name" value="PCB_OB"/>
</dbReference>
<evidence type="ECO:0000256" key="20">
    <source>
        <dbReference type="ARBA" id="ARBA00023136"/>
    </source>
</evidence>